<dbReference type="Pfam" id="PF00440">
    <property type="entry name" value="TetR_N"/>
    <property type="match status" value="1"/>
</dbReference>
<dbReference type="GO" id="GO:0003677">
    <property type="term" value="F:DNA binding"/>
    <property type="evidence" value="ECO:0007669"/>
    <property type="project" value="UniProtKB-UniRule"/>
</dbReference>
<proteinExistence type="predicted"/>
<dbReference type="PROSITE" id="PS50977">
    <property type="entry name" value="HTH_TETR_2"/>
    <property type="match status" value="1"/>
</dbReference>
<evidence type="ECO:0000259" key="3">
    <source>
        <dbReference type="PROSITE" id="PS50977"/>
    </source>
</evidence>
<feature type="DNA-binding region" description="H-T-H motif" evidence="2">
    <location>
        <begin position="35"/>
        <end position="54"/>
    </location>
</feature>
<dbReference type="Proteomes" id="UP000006251">
    <property type="component" value="Unassembled WGS sequence"/>
</dbReference>
<protein>
    <recommendedName>
        <fullName evidence="3">HTH tetR-type domain-containing protein</fullName>
    </recommendedName>
</protein>
<evidence type="ECO:0000313" key="5">
    <source>
        <dbReference type="Proteomes" id="UP000006251"/>
    </source>
</evidence>
<dbReference type="OrthoDB" id="116240at2"/>
<dbReference type="AlphaFoldDB" id="K6YYJ0"/>
<dbReference type="SUPFAM" id="SSF46689">
    <property type="entry name" value="Homeodomain-like"/>
    <property type="match status" value="1"/>
</dbReference>
<evidence type="ECO:0000313" key="4">
    <source>
        <dbReference type="EMBL" id="GAC29051.1"/>
    </source>
</evidence>
<feature type="domain" description="HTH tetR-type" evidence="3">
    <location>
        <begin position="12"/>
        <end position="72"/>
    </location>
</feature>
<dbReference type="InterPro" id="IPR001647">
    <property type="entry name" value="HTH_TetR"/>
</dbReference>
<evidence type="ECO:0000256" key="1">
    <source>
        <dbReference type="ARBA" id="ARBA00023125"/>
    </source>
</evidence>
<organism evidence="4 5">
    <name type="scientific">Brumicola pallidula DSM 14239 = ACAM 615</name>
    <dbReference type="NCBI Taxonomy" id="1121922"/>
    <lineage>
        <taxon>Bacteria</taxon>
        <taxon>Pseudomonadati</taxon>
        <taxon>Pseudomonadota</taxon>
        <taxon>Gammaproteobacteria</taxon>
        <taxon>Alteromonadales</taxon>
        <taxon>Alteromonadaceae</taxon>
        <taxon>Brumicola</taxon>
    </lineage>
</organism>
<dbReference type="STRING" id="1121922.GCA_000428905_01913"/>
<dbReference type="PRINTS" id="PR00455">
    <property type="entry name" value="HTHTETR"/>
</dbReference>
<dbReference type="RefSeq" id="WP_006011574.1">
    <property type="nucleotide sequence ID" value="NZ_BAEQ01000040.1"/>
</dbReference>
<dbReference type="InterPro" id="IPR009057">
    <property type="entry name" value="Homeodomain-like_sf"/>
</dbReference>
<dbReference type="Gene3D" id="1.10.357.10">
    <property type="entry name" value="Tetracycline Repressor, domain 2"/>
    <property type="match status" value="1"/>
</dbReference>
<dbReference type="EMBL" id="BAEQ01000040">
    <property type="protein sequence ID" value="GAC29051.1"/>
    <property type="molecule type" value="Genomic_DNA"/>
</dbReference>
<name>K6YYJ0_9ALTE</name>
<sequence length="222" mass="25685">MKNNNKQALKSSNTKEVFFKAAMECYVKLGYALTTTTTVAEKAKLSRGAMVHHFPSKKVLVKESIDFINKKRIEQFKSDINKFTKQAEKSEQGNQVSDGLDVYFNLLHSKYSVAYFELRMAARTDRYLADILLDADTEFESVWMDLIKLAFPEWNDKNITSLQFITDVVQVMLEGLTLVNFTTDSERRTKLVLLYAKACVREMFVKDDIDEVIKKYQLTKNK</sequence>
<comment type="caution">
    <text evidence="4">The sequence shown here is derived from an EMBL/GenBank/DDBJ whole genome shotgun (WGS) entry which is preliminary data.</text>
</comment>
<keyword evidence="5" id="KW-1185">Reference proteome</keyword>
<accession>K6YYJ0</accession>
<evidence type="ECO:0000256" key="2">
    <source>
        <dbReference type="PROSITE-ProRule" id="PRU00335"/>
    </source>
</evidence>
<gene>
    <name evidence="4" type="ORF">GPAL_2190</name>
</gene>
<keyword evidence="1 2" id="KW-0238">DNA-binding</keyword>
<reference evidence="5" key="1">
    <citation type="journal article" date="2014" name="Environ. Microbiol.">
        <title>Comparative genomics of the marine bacterial genus Glaciecola reveals the high degree of genomic diversity and genomic characteristic for cold adaptation.</title>
        <authorList>
            <person name="Qin Q.L."/>
            <person name="Xie B.B."/>
            <person name="Yu Y."/>
            <person name="Shu Y.L."/>
            <person name="Rong J.C."/>
            <person name="Zhang Y.J."/>
            <person name="Zhao D.L."/>
            <person name="Chen X.L."/>
            <person name="Zhang X.Y."/>
            <person name="Chen B."/>
            <person name="Zhou B.C."/>
            <person name="Zhang Y.Z."/>
        </authorList>
    </citation>
    <scope>NUCLEOTIDE SEQUENCE [LARGE SCALE GENOMIC DNA]</scope>
    <source>
        <strain evidence="5">ACAM 615</strain>
    </source>
</reference>